<accession>A0A4Z2J7A9</accession>
<evidence type="ECO:0000313" key="1">
    <source>
        <dbReference type="EMBL" id="TNN85917.1"/>
    </source>
</evidence>
<comment type="caution">
    <text evidence="1">The sequence shown here is derived from an EMBL/GenBank/DDBJ whole genome shotgun (WGS) entry which is preliminary data.</text>
</comment>
<protein>
    <submittedName>
        <fullName evidence="1">Uncharacterized protein</fullName>
    </submittedName>
</protein>
<name>A0A4Z2J7A9_9TELE</name>
<proteinExistence type="predicted"/>
<reference evidence="1 2" key="1">
    <citation type="submission" date="2019-03" db="EMBL/GenBank/DDBJ databases">
        <title>First draft genome of Liparis tanakae, snailfish: a comprehensive survey of snailfish specific genes.</title>
        <authorList>
            <person name="Kim W."/>
            <person name="Song I."/>
            <person name="Jeong J.-H."/>
            <person name="Kim D."/>
            <person name="Kim S."/>
            <person name="Ryu S."/>
            <person name="Song J.Y."/>
            <person name="Lee S.K."/>
        </authorList>
    </citation>
    <scope>NUCLEOTIDE SEQUENCE [LARGE SCALE GENOMIC DNA]</scope>
    <source>
        <tissue evidence="1">Muscle</tissue>
    </source>
</reference>
<organism evidence="1 2">
    <name type="scientific">Liparis tanakae</name>
    <name type="common">Tanaka's snailfish</name>
    <dbReference type="NCBI Taxonomy" id="230148"/>
    <lineage>
        <taxon>Eukaryota</taxon>
        <taxon>Metazoa</taxon>
        <taxon>Chordata</taxon>
        <taxon>Craniata</taxon>
        <taxon>Vertebrata</taxon>
        <taxon>Euteleostomi</taxon>
        <taxon>Actinopterygii</taxon>
        <taxon>Neopterygii</taxon>
        <taxon>Teleostei</taxon>
        <taxon>Neoteleostei</taxon>
        <taxon>Acanthomorphata</taxon>
        <taxon>Eupercaria</taxon>
        <taxon>Perciformes</taxon>
        <taxon>Cottioidei</taxon>
        <taxon>Cottales</taxon>
        <taxon>Liparidae</taxon>
        <taxon>Liparis</taxon>
    </lineage>
</organism>
<keyword evidence="2" id="KW-1185">Reference proteome</keyword>
<dbReference type="Proteomes" id="UP000314294">
    <property type="component" value="Unassembled WGS sequence"/>
</dbReference>
<dbReference type="AlphaFoldDB" id="A0A4Z2J7A9"/>
<sequence>MRKLEGFKVVDREAIIKATLEAREHEIKDSTAAASPQRVHRHDWKRVCLAKDRADCEARVSRGVIASHGELDAAPPRRPPLAGISLQISGVENSQHEAVLLYLKPHGQL</sequence>
<evidence type="ECO:0000313" key="2">
    <source>
        <dbReference type="Proteomes" id="UP000314294"/>
    </source>
</evidence>
<gene>
    <name evidence="1" type="ORF">EYF80_003761</name>
</gene>
<dbReference type="EMBL" id="SRLO01000018">
    <property type="protein sequence ID" value="TNN85917.1"/>
    <property type="molecule type" value="Genomic_DNA"/>
</dbReference>